<evidence type="ECO:0000256" key="8">
    <source>
        <dbReference type="ARBA" id="ARBA00023053"/>
    </source>
</evidence>
<reference evidence="15" key="1">
    <citation type="submission" date="2022-11" db="EMBL/GenBank/DDBJ databases">
        <title>Chromosome-level genome of Pogonophryne albipinna.</title>
        <authorList>
            <person name="Jo E."/>
        </authorList>
    </citation>
    <scope>NUCLEOTIDE SEQUENCE</scope>
    <source>
        <strain evidence="15">SGF0006</strain>
        <tissue evidence="15">Muscle</tissue>
    </source>
</reference>
<evidence type="ECO:0000256" key="12">
    <source>
        <dbReference type="ARBA" id="ARBA00023201"/>
    </source>
</evidence>
<evidence type="ECO:0000256" key="14">
    <source>
        <dbReference type="SAM" id="Phobius"/>
    </source>
</evidence>
<comment type="similarity">
    <text evidence="2 13">Belongs to the sodium:solute symporter (SSF) (TC 2.A.21) family.</text>
</comment>
<keyword evidence="8" id="KW-0915">Sodium</keyword>
<evidence type="ECO:0000256" key="4">
    <source>
        <dbReference type="ARBA" id="ARBA00022692"/>
    </source>
</evidence>
<keyword evidence="12" id="KW-0739">Sodium transport</keyword>
<comment type="caution">
    <text evidence="15">The sequence shown here is derived from an EMBL/GenBank/DDBJ whole genome shotgun (WGS) entry which is preliminary data.</text>
</comment>
<name>A0AAD6F2F2_9TELE</name>
<feature type="transmembrane region" description="Helical" evidence="14">
    <location>
        <begin position="84"/>
        <end position="108"/>
    </location>
</feature>
<evidence type="ECO:0000256" key="9">
    <source>
        <dbReference type="ARBA" id="ARBA00023065"/>
    </source>
</evidence>
<feature type="non-terminal residue" evidence="15">
    <location>
        <position position="1"/>
    </location>
</feature>
<evidence type="ECO:0000256" key="6">
    <source>
        <dbReference type="ARBA" id="ARBA00022979"/>
    </source>
</evidence>
<evidence type="ECO:0000313" key="15">
    <source>
        <dbReference type="EMBL" id="KAJ4918225.1"/>
    </source>
</evidence>
<dbReference type="Pfam" id="PF00474">
    <property type="entry name" value="SSF"/>
    <property type="match status" value="1"/>
</dbReference>
<keyword evidence="11" id="KW-0325">Glycoprotein</keyword>
<evidence type="ECO:0000256" key="7">
    <source>
        <dbReference type="ARBA" id="ARBA00022989"/>
    </source>
</evidence>
<keyword evidence="4 14" id="KW-0812">Transmembrane</keyword>
<evidence type="ECO:0000256" key="13">
    <source>
        <dbReference type="RuleBase" id="RU362091"/>
    </source>
</evidence>
<dbReference type="PANTHER" id="PTHR45897">
    <property type="entry name" value="HIGH-AFFINITY CHOLINE TRANSPORTER 1"/>
    <property type="match status" value="1"/>
</dbReference>
<proteinExistence type="inferred from homology"/>
<feature type="transmembrane region" description="Helical" evidence="14">
    <location>
        <begin position="162"/>
        <end position="185"/>
    </location>
</feature>
<dbReference type="GO" id="GO:0008292">
    <property type="term" value="P:acetylcholine biosynthetic process"/>
    <property type="evidence" value="ECO:0007669"/>
    <property type="project" value="TreeGrafter"/>
</dbReference>
<dbReference type="Gene3D" id="1.20.1730.10">
    <property type="entry name" value="Sodium/glucose cotransporter"/>
    <property type="match status" value="1"/>
</dbReference>
<evidence type="ECO:0008006" key="17">
    <source>
        <dbReference type="Google" id="ProtNLM"/>
    </source>
</evidence>
<evidence type="ECO:0000256" key="11">
    <source>
        <dbReference type="ARBA" id="ARBA00023180"/>
    </source>
</evidence>
<accession>A0AAD6F2F2</accession>
<keyword evidence="16" id="KW-1185">Reference proteome</keyword>
<keyword evidence="7 14" id="KW-1133">Transmembrane helix</keyword>
<keyword evidence="6" id="KW-0530">Neurotransmitter biosynthesis</keyword>
<feature type="transmembrane region" description="Helical" evidence="14">
    <location>
        <begin position="6"/>
        <end position="25"/>
    </location>
</feature>
<evidence type="ECO:0000256" key="10">
    <source>
        <dbReference type="ARBA" id="ARBA00023136"/>
    </source>
</evidence>
<feature type="transmembrane region" description="Helical" evidence="14">
    <location>
        <begin position="129"/>
        <end position="156"/>
    </location>
</feature>
<evidence type="ECO:0000256" key="2">
    <source>
        <dbReference type="ARBA" id="ARBA00006434"/>
    </source>
</evidence>
<evidence type="ECO:0000256" key="5">
    <source>
        <dbReference type="ARBA" id="ARBA00022847"/>
    </source>
</evidence>
<dbReference type="EMBL" id="JAPTMU010000618">
    <property type="protein sequence ID" value="KAJ4918225.1"/>
    <property type="molecule type" value="Genomic_DNA"/>
</dbReference>
<feature type="transmembrane region" description="Helical" evidence="14">
    <location>
        <begin position="50"/>
        <end position="72"/>
    </location>
</feature>
<gene>
    <name evidence="15" type="ORF">JOQ06_000125</name>
</gene>
<evidence type="ECO:0000256" key="3">
    <source>
        <dbReference type="ARBA" id="ARBA00022448"/>
    </source>
</evidence>
<dbReference type="GO" id="GO:0005307">
    <property type="term" value="F:choline:sodium symporter activity"/>
    <property type="evidence" value="ECO:0007669"/>
    <property type="project" value="TreeGrafter"/>
</dbReference>
<dbReference type="Proteomes" id="UP001219934">
    <property type="component" value="Unassembled WGS sequence"/>
</dbReference>
<evidence type="ECO:0000256" key="1">
    <source>
        <dbReference type="ARBA" id="ARBA00004141"/>
    </source>
</evidence>
<keyword evidence="9" id="KW-0406">Ion transport</keyword>
<organism evidence="15 16">
    <name type="scientific">Pogonophryne albipinna</name>
    <dbReference type="NCBI Taxonomy" id="1090488"/>
    <lineage>
        <taxon>Eukaryota</taxon>
        <taxon>Metazoa</taxon>
        <taxon>Chordata</taxon>
        <taxon>Craniata</taxon>
        <taxon>Vertebrata</taxon>
        <taxon>Euteleostomi</taxon>
        <taxon>Actinopterygii</taxon>
        <taxon>Neopterygii</taxon>
        <taxon>Teleostei</taxon>
        <taxon>Neoteleostei</taxon>
        <taxon>Acanthomorphata</taxon>
        <taxon>Eupercaria</taxon>
        <taxon>Perciformes</taxon>
        <taxon>Notothenioidei</taxon>
        <taxon>Pogonophryne</taxon>
    </lineage>
</organism>
<dbReference type="InterPro" id="IPR038377">
    <property type="entry name" value="Na/Glc_symporter_sf"/>
</dbReference>
<protein>
    <recommendedName>
        <fullName evidence="17">High-affinity choline transporter 1</fullName>
    </recommendedName>
</protein>
<evidence type="ECO:0000313" key="16">
    <source>
        <dbReference type="Proteomes" id="UP001219934"/>
    </source>
</evidence>
<comment type="subcellular location">
    <subcellularLocation>
        <location evidence="1">Membrane</location>
        <topology evidence="1">Multi-pass membrane protein</topology>
    </subcellularLocation>
</comment>
<dbReference type="AlphaFoldDB" id="A0AAD6F2F2"/>
<keyword evidence="10 14" id="KW-0472">Membrane</keyword>
<dbReference type="PROSITE" id="PS50283">
    <property type="entry name" value="NA_SOLUT_SYMP_3"/>
    <property type="match status" value="1"/>
</dbReference>
<keyword evidence="3" id="KW-0813">Transport</keyword>
<keyword evidence="5" id="KW-0769">Symport</keyword>
<dbReference type="InterPro" id="IPR001734">
    <property type="entry name" value="Na/solute_symporter"/>
</dbReference>
<sequence length="211" mass="23331">MAVNWPGLVSIGVFYIIVLGTGIWASRKSKREEKKCSGNRSEVAMVGGRNLNVCVSIFTMTATLVGGGYILGIAEMVYNPKKGLVWAVAPLAYSMSLIIGALFFVKPIRSKNYVTLMDPFQQKYGNKVFAVLFIPALIGDILWIACVLGALAGLHFFLKLLHQWLCVPFILASPFSANFTVAAVTKLHQEPWIGRLELEDACRWVEHILLI</sequence>
<dbReference type="PANTHER" id="PTHR45897:SF5">
    <property type="entry name" value="HIGH AFFINITY CHOLINE TRANSPORTER 1"/>
    <property type="match status" value="1"/>
</dbReference>
<dbReference type="InterPro" id="IPR052244">
    <property type="entry name" value="Choline_transporter"/>
</dbReference>
<dbReference type="GO" id="GO:0005886">
    <property type="term" value="C:plasma membrane"/>
    <property type="evidence" value="ECO:0007669"/>
    <property type="project" value="TreeGrafter"/>
</dbReference>